<dbReference type="GO" id="GO:0004190">
    <property type="term" value="F:aspartic-type endopeptidase activity"/>
    <property type="evidence" value="ECO:0007669"/>
    <property type="project" value="UniProtKB-KW"/>
</dbReference>
<feature type="region of interest" description="Disordered" evidence="2">
    <location>
        <begin position="225"/>
        <end position="291"/>
    </location>
</feature>
<feature type="compositionally biased region" description="Polar residues" evidence="2">
    <location>
        <begin position="260"/>
        <end position="273"/>
    </location>
</feature>
<dbReference type="Pfam" id="PF13976">
    <property type="entry name" value="gag_pre-integrs"/>
    <property type="match status" value="1"/>
</dbReference>
<evidence type="ECO:0000259" key="4">
    <source>
        <dbReference type="Pfam" id="PF13976"/>
    </source>
</evidence>
<dbReference type="PANTHER" id="PTHR11439:SF463">
    <property type="entry name" value="REVERSE TRANSCRIPTASE TY1_COPIA-TYPE DOMAIN-CONTAINING PROTEIN"/>
    <property type="match status" value="1"/>
</dbReference>
<dbReference type="PANTHER" id="PTHR11439">
    <property type="entry name" value="GAG-POL-RELATED RETROTRANSPOSON"/>
    <property type="match status" value="1"/>
</dbReference>
<keyword evidence="1" id="KW-0645">Protease</keyword>
<dbReference type="Proteomes" id="UP001515500">
    <property type="component" value="Chromosome 2"/>
</dbReference>
<feature type="compositionally biased region" description="Polar residues" evidence="2">
    <location>
        <begin position="578"/>
        <end position="593"/>
    </location>
</feature>
<sequence>MASSSSSSGYSGLSHPLVPQFSGEDYDHWSIMMKTLFRCNSLWEVVEKGFSEEEAKVEGNRQKDAHALFLIQQGVQRSLFSRIAAANTAKEAWDALKIQFQGSPKIMALRIQALRQSFENLHKKENEGIQAYIARVTDLVNQMKGLGDQISESLVVGKVLRSLGPKYNFIVAAIGEAKDLTKLTMDELAGSLQAHENLLLSQDDVSVEKVLVSNSEDKTLIMKGESTSSEDWHFNRGRGRSFSRGRGRNYGRSRGRFSNDVTTESNQRSNSADQSDRNIGESSSSSGGKNTDAEFGGLFMVHTEIRSPHPSIWLLDSGCSSHMTGRKELFFKLDENQRHVVKLGDNKEMQVAGKGSVAVTTQIGETKLIHNVQYVPNLAHNLLSVGQLIANGYQLIFEKRRCRIIDEKAGIQLMVVNQNKNNLFPIEFSQIGQTNAAISDSGNSQLWHDRYGHLNFESLQVLHHKQMVIGLPEVKQFSCCESCIFGKLSRQPFYSGKSWRAKERLQLVHSDLCGPMQVDSLGGSRDVRFDEQKHWEWESENSSSHRIISSSVPIVGNSSGNNLADGSRVIDTTRESDSTSNSDTEVQSASSNDQSEDSPPAKIRTLREIYENCSFVLNVSDPVTYEEAQRIPEWREAMNAELSSINRNHTWELISPPPGKKIIGVKWIFKRKYKANGEVDKCKARLVAKGYTQEYGVDYEEIFAPVARMDTIRLLIALAAHKNWAIFQLDIKSAFLNGEIEEEVYVEQPKGYVIQGKEQMVYKLHKALYGLKQAPRAWYGKFDAYLQQQGFKRSMTEHTLYTKVGEKEEMIIVCIYVDDVIYMSPSLEMMNRFKDDMKRNFEMTDLGLLSYFLGLEIKQDTLGIHVSQKKYIEDLLKSFNMFNCKPSSTPLCTNAKLNLFDEAEPADITAYRKLIGKLIYVTQSRPDIAFSVNLLSRFMHQPTRNQYGAAKQILRYLAGSMDFGIYYERGNECKLMCYSDSDWGGNLVDRKSTTGAAFTFGSGIVSWISKKQEIVTLSSTEAEYVALCGACCQSLWLKRILSDCGEIFDDPIPIWCDNRSCIAIAKNPVLHGRTKHIDVKYHFIRELVTENSIQLLFCNTEEQLADIFTKCVDAKKLYKFRDLLGICSLQSRGRNVGVTEDIKDTEIQNELKKLKK</sequence>
<dbReference type="CDD" id="cd09272">
    <property type="entry name" value="RNase_HI_RT_Ty1"/>
    <property type="match status" value="1"/>
</dbReference>
<feature type="compositionally biased region" description="Basic residues" evidence="2">
    <location>
        <begin position="235"/>
        <end position="255"/>
    </location>
</feature>
<dbReference type="Pfam" id="PF14223">
    <property type="entry name" value="Retrotran_gag_2"/>
    <property type="match status" value="1"/>
</dbReference>
<gene>
    <name evidence="7" type="primary">LOC120274764</name>
</gene>
<dbReference type="InterPro" id="IPR025724">
    <property type="entry name" value="GAG-pre-integrase_dom"/>
</dbReference>
<feature type="region of interest" description="Disordered" evidence="2">
    <location>
        <begin position="558"/>
        <end position="600"/>
    </location>
</feature>
<organism evidence="6 7">
    <name type="scientific">Dioscorea cayennensis subsp. rotundata</name>
    <name type="common">White Guinea yam</name>
    <name type="synonym">Dioscorea rotundata</name>
    <dbReference type="NCBI Taxonomy" id="55577"/>
    <lineage>
        <taxon>Eukaryota</taxon>
        <taxon>Viridiplantae</taxon>
        <taxon>Streptophyta</taxon>
        <taxon>Embryophyta</taxon>
        <taxon>Tracheophyta</taxon>
        <taxon>Spermatophyta</taxon>
        <taxon>Magnoliopsida</taxon>
        <taxon>Liliopsida</taxon>
        <taxon>Dioscoreales</taxon>
        <taxon>Dioscoreaceae</taxon>
        <taxon>Dioscorea</taxon>
    </lineage>
</organism>
<protein>
    <submittedName>
        <fullName evidence="7">Uncharacterized protein LOC120274764</fullName>
    </submittedName>
</protein>
<dbReference type="AlphaFoldDB" id="A0AB40CBF5"/>
<evidence type="ECO:0000259" key="3">
    <source>
        <dbReference type="Pfam" id="PF07727"/>
    </source>
</evidence>
<dbReference type="InterPro" id="IPR054722">
    <property type="entry name" value="PolX-like_BBD"/>
</dbReference>
<evidence type="ECO:0000313" key="6">
    <source>
        <dbReference type="Proteomes" id="UP001515500"/>
    </source>
</evidence>
<dbReference type="SUPFAM" id="SSF56672">
    <property type="entry name" value="DNA/RNA polymerases"/>
    <property type="match status" value="1"/>
</dbReference>
<evidence type="ECO:0000313" key="7">
    <source>
        <dbReference type="RefSeq" id="XP_039137235.1"/>
    </source>
</evidence>
<proteinExistence type="predicted"/>
<feature type="domain" description="GAG-pre-integrase" evidence="4">
    <location>
        <begin position="422"/>
        <end position="487"/>
    </location>
</feature>
<evidence type="ECO:0000256" key="2">
    <source>
        <dbReference type="SAM" id="MobiDB-lite"/>
    </source>
</evidence>
<evidence type="ECO:0000259" key="5">
    <source>
        <dbReference type="Pfam" id="PF22936"/>
    </source>
</evidence>
<keyword evidence="1" id="KW-0378">Hydrolase</keyword>
<accession>A0AB40CBF5</accession>
<feature type="domain" description="Reverse transcriptase Ty1/copia-type" evidence="3">
    <location>
        <begin position="648"/>
        <end position="891"/>
    </location>
</feature>
<keyword evidence="6" id="KW-1185">Reference proteome</keyword>
<dbReference type="Pfam" id="PF22936">
    <property type="entry name" value="Pol_BBD"/>
    <property type="match status" value="1"/>
</dbReference>
<feature type="domain" description="Retrovirus-related Pol polyprotein from transposon TNT 1-94-like beta-barrel" evidence="5">
    <location>
        <begin position="313"/>
        <end position="393"/>
    </location>
</feature>
<reference evidence="7" key="1">
    <citation type="submission" date="2025-08" db="UniProtKB">
        <authorList>
            <consortium name="RefSeq"/>
        </authorList>
    </citation>
    <scope>IDENTIFICATION</scope>
</reference>
<evidence type="ECO:0000256" key="1">
    <source>
        <dbReference type="ARBA" id="ARBA00022750"/>
    </source>
</evidence>
<name>A0AB40CBF5_DIOCR</name>
<feature type="compositionally biased region" description="Polar residues" evidence="2">
    <location>
        <begin position="280"/>
        <end position="289"/>
    </location>
</feature>
<dbReference type="Pfam" id="PF07727">
    <property type="entry name" value="RVT_2"/>
    <property type="match status" value="1"/>
</dbReference>
<dbReference type="GeneID" id="120274764"/>
<keyword evidence="1" id="KW-0064">Aspartyl protease</keyword>
<dbReference type="RefSeq" id="XP_039137235.1">
    <property type="nucleotide sequence ID" value="XM_039281301.1"/>
</dbReference>
<dbReference type="InterPro" id="IPR013103">
    <property type="entry name" value="RVT_2"/>
</dbReference>
<dbReference type="InterPro" id="IPR043502">
    <property type="entry name" value="DNA/RNA_pol_sf"/>
</dbReference>